<gene>
    <name evidence="1" type="ORF">DQK32_23605</name>
</gene>
<dbReference type="AlphaFoldDB" id="A0A5U9VT66"/>
<evidence type="ECO:0008006" key="2">
    <source>
        <dbReference type="Google" id="ProtNLM"/>
    </source>
</evidence>
<organism evidence="1">
    <name type="scientific">Salmonella newport</name>
    <dbReference type="NCBI Taxonomy" id="108619"/>
    <lineage>
        <taxon>Bacteria</taxon>
        <taxon>Pseudomonadati</taxon>
        <taxon>Pseudomonadota</taxon>
        <taxon>Gammaproteobacteria</taxon>
        <taxon>Enterobacterales</taxon>
        <taxon>Enterobacteriaceae</taxon>
        <taxon>Salmonella</taxon>
    </lineage>
</organism>
<dbReference type="Proteomes" id="UP000839885">
    <property type="component" value="Unassembled WGS sequence"/>
</dbReference>
<name>A0A5U9VT66_SALNE</name>
<proteinExistence type="predicted"/>
<reference evidence="1" key="1">
    <citation type="submission" date="2018-06" db="EMBL/GenBank/DDBJ databases">
        <authorList>
            <person name="Ashton P.M."/>
            <person name="Dallman T."/>
            <person name="Nair S."/>
            <person name="De Pinna E."/>
            <person name="Peters T."/>
            <person name="Grant K."/>
        </authorList>
    </citation>
    <scope>NUCLEOTIDE SEQUENCE [LARGE SCALE GENOMIC DNA]</scope>
    <source>
        <strain evidence="1">160804</strain>
    </source>
</reference>
<evidence type="ECO:0000313" key="1">
    <source>
        <dbReference type="EMBL" id="EBS4548824.1"/>
    </source>
</evidence>
<accession>A0A5U9VT66</accession>
<dbReference type="EMBL" id="AAGVNP010000197">
    <property type="protein sequence ID" value="EBS4548824.1"/>
    <property type="molecule type" value="Genomic_DNA"/>
</dbReference>
<comment type="caution">
    <text evidence="1">The sequence shown here is derived from an EMBL/GenBank/DDBJ whole genome shotgun (WGS) entry which is preliminary data.</text>
</comment>
<protein>
    <recommendedName>
        <fullName evidence="2">Stability (Stb) locus of IncFII plasmid NR1</fullName>
    </recommendedName>
</protein>
<sequence>MNYDEITKITTERINDYMTEAINTDSKGVAEMFHNAAWGVRSLWFELVTAIDIDMHKKNRYAGYELSRKIEKQRNVFIQMTDRERIPLLKSPE</sequence>